<name>X1RRQ0_9ZZZZ</name>
<feature type="region of interest" description="Disordered" evidence="1">
    <location>
        <begin position="1"/>
        <end position="25"/>
    </location>
</feature>
<organism evidence="2">
    <name type="scientific">marine sediment metagenome</name>
    <dbReference type="NCBI Taxonomy" id="412755"/>
    <lineage>
        <taxon>unclassified sequences</taxon>
        <taxon>metagenomes</taxon>
        <taxon>ecological metagenomes</taxon>
    </lineage>
</organism>
<proteinExistence type="predicted"/>
<feature type="compositionally biased region" description="Basic and acidic residues" evidence="1">
    <location>
        <begin position="1"/>
        <end position="12"/>
    </location>
</feature>
<protein>
    <submittedName>
        <fullName evidence="2">Uncharacterized protein</fullName>
    </submittedName>
</protein>
<dbReference type="EMBL" id="BARW01011035">
    <property type="protein sequence ID" value="GAI83397.1"/>
    <property type="molecule type" value="Genomic_DNA"/>
</dbReference>
<comment type="caution">
    <text evidence="2">The sequence shown here is derived from an EMBL/GenBank/DDBJ whole genome shotgun (WGS) entry which is preliminary data.</text>
</comment>
<sequence>MVEEESKPDPIPESKAPSQTQSIPSGDMMAEIKAGLLIFSALKQFSEVYTIIKDNEIRIEGAVEPLAKFTLKGNELTVSPELKFAGQQEEVL</sequence>
<accession>X1RRQ0</accession>
<reference evidence="2" key="1">
    <citation type="journal article" date="2014" name="Front. Microbiol.">
        <title>High frequency of phylogenetically diverse reductive dehalogenase-homologous genes in deep subseafloor sedimentary metagenomes.</title>
        <authorList>
            <person name="Kawai M."/>
            <person name="Futagami T."/>
            <person name="Toyoda A."/>
            <person name="Takaki Y."/>
            <person name="Nishi S."/>
            <person name="Hori S."/>
            <person name="Arai W."/>
            <person name="Tsubouchi T."/>
            <person name="Morono Y."/>
            <person name="Uchiyama I."/>
            <person name="Ito T."/>
            <person name="Fujiyama A."/>
            <person name="Inagaki F."/>
            <person name="Takami H."/>
        </authorList>
    </citation>
    <scope>NUCLEOTIDE SEQUENCE</scope>
    <source>
        <strain evidence="2">Expedition CK06-06</strain>
    </source>
</reference>
<dbReference type="AlphaFoldDB" id="X1RRQ0"/>
<evidence type="ECO:0000256" key="1">
    <source>
        <dbReference type="SAM" id="MobiDB-lite"/>
    </source>
</evidence>
<gene>
    <name evidence="2" type="ORF">S12H4_21450</name>
</gene>
<feature type="non-terminal residue" evidence="2">
    <location>
        <position position="92"/>
    </location>
</feature>
<evidence type="ECO:0000313" key="2">
    <source>
        <dbReference type="EMBL" id="GAI83397.1"/>
    </source>
</evidence>